<dbReference type="GeneTree" id="ENSGT00390000009613"/>
<dbReference type="InterPro" id="IPR002891">
    <property type="entry name" value="APS"/>
</dbReference>
<keyword evidence="7" id="KW-0418">Kinase</keyword>
<dbReference type="NCBIfam" id="TIGR00339">
    <property type="entry name" value="sopT"/>
    <property type="match status" value="1"/>
</dbReference>
<dbReference type="InterPro" id="IPR014729">
    <property type="entry name" value="Rossmann-like_a/b/a_fold"/>
</dbReference>
<dbReference type="Gene3D" id="3.40.50.620">
    <property type="entry name" value="HUPs"/>
    <property type="match status" value="1"/>
</dbReference>
<evidence type="ECO:0000256" key="4">
    <source>
        <dbReference type="ARBA" id="ARBA00022679"/>
    </source>
</evidence>
<dbReference type="InterPro" id="IPR015947">
    <property type="entry name" value="PUA-like_sf"/>
</dbReference>
<reference evidence="13" key="2">
    <citation type="submission" date="2025-09" db="UniProtKB">
        <authorList>
            <consortium name="Ensembl"/>
        </authorList>
    </citation>
    <scope>IDENTIFICATION</scope>
</reference>
<dbReference type="FunFam" id="3.10.400.10:FF:000001">
    <property type="entry name" value="bifunctional 3'-phosphoadenosine 5'-phosphosulfate synthase 1"/>
    <property type="match status" value="1"/>
</dbReference>
<dbReference type="GO" id="GO:0000103">
    <property type="term" value="P:sulfate assimilation"/>
    <property type="evidence" value="ECO:0007669"/>
    <property type="project" value="UniProtKB-UniPathway"/>
</dbReference>
<dbReference type="FunFam" id="3.40.50.620:FF:000006">
    <property type="entry name" value="bifunctional 3'-phosphoadenosine 5'-phosphosulfate synthase 1"/>
    <property type="match status" value="1"/>
</dbReference>
<protein>
    <submittedName>
        <fullName evidence="13">3'-phosphoadenosine 5'-phosphosulfate synthase 2a</fullName>
    </submittedName>
</protein>
<dbReference type="UniPathway" id="UPA00097"/>
<evidence type="ECO:0000259" key="10">
    <source>
        <dbReference type="Pfam" id="PF01583"/>
    </source>
</evidence>
<keyword evidence="8" id="KW-0067">ATP-binding</keyword>
<dbReference type="GO" id="GO:0004020">
    <property type="term" value="F:adenylylsulfate kinase activity"/>
    <property type="evidence" value="ECO:0007669"/>
    <property type="project" value="InterPro"/>
</dbReference>
<evidence type="ECO:0000256" key="7">
    <source>
        <dbReference type="ARBA" id="ARBA00022777"/>
    </source>
</evidence>
<dbReference type="Pfam" id="PF01583">
    <property type="entry name" value="APS_kinase"/>
    <property type="match status" value="1"/>
</dbReference>
<dbReference type="CDD" id="cd00517">
    <property type="entry name" value="ATPS"/>
    <property type="match status" value="1"/>
</dbReference>
<proteinExistence type="inferred from homology"/>
<comment type="similarity">
    <text evidence="3">In the C-terminal section; belongs to the sulfate adenylyltransferase family.</text>
</comment>
<dbReference type="Ensembl" id="ENSCLMT00005027432.1">
    <property type="protein sequence ID" value="ENSCLMP00005026275.1"/>
    <property type="gene ID" value="ENSCLMG00005011592.1"/>
</dbReference>
<evidence type="ECO:0000256" key="1">
    <source>
        <dbReference type="ARBA" id="ARBA00005050"/>
    </source>
</evidence>
<evidence type="ECO:0000256" key="2">
    <source>
        <dbReference type="ARBA" id="ARBA00007268"/>
    </source>
</evidence>
<dbReference type="SUPFAM" id="SSF88697">
    <property type="entry name" value="PUA domain-like"/>
    <property type="match status" value="1"/>
</dbReference>
<dbReference type="Pfam" id="PF01747">
    <property type="entry name" value="ATP-sulfurylase"/>
    <property type="match status" value="1"/>
</dbReference>
<keyword evidence="4" id="KW-0808">Transferase</keyword>
<dbReference type="NCBIfam" id="NF003013">
    <property type="entry name" value="PRK03846.1"/>
    <property type="match status" value="1"/>
</dbReference>
<accession>A0A8C2ZF55</accession>
<feature type="domain" description="APS kinase" evidence="10">
    <location>
        <begin position="40"/>
        <end position="175"/>
    </location>
</feature>
<dbReference type="Pfam" id="PF14306">
    <property type="entry name" value="PUA_2"/>
    <property type="match status" value="1"/>
</dbReference>
<dbReference type="Gene3D" id="3.10.400.10">
    <property type="entry name" value="Sulfate adenylyltransferase"/>
    <property type="match status" value="1"/>
</dbReference>
<feature type="domain" description="Sulphate adenylyltransferase catalytic" evidence="11">
    <location>
        <begin position="366"/>
        <end position="589"/>
    </location>
</feature>
<dbReference type="InterPro" id="IPR027417">
    <property type="entry name" value="P-loop_NTPase"/>
</dbReference>
<dbReference type="CDD" id="cd02027">
    <property type="entry name" value="APSK"/>
    <property type="match status" value="1"/>
</dbReference>
<dbReference type="AlphaFoldDB" id="A0A8C2ZF55"/>
<dbReference type="InterPro" id="IPR059117">
    <property type="entry name" value="APS_kinase_dom"/>
</dbReference>
<keyword evidence="5" id="KW-0548">Nucleotidyltransferase</keyword>
<evidence type="ECO:0000256" key="8">
    <source>
        <dbReference type="ARBA" id="ARBA00022840"/>
    </source>
</evidence>
<keyword evidence="6" id="KW-0547">Nucleotide-binding</keyword>
<dbReference type="SUPFAM" id="SSF52540">
    <property type="entry name" value="P-loop containing nucleoside triphosphate hydrolases"/>
    <property type="match status" value="1"/>
</dbReference>
<dbReference type="InterPro" id="IPR025980">
    <property type="entry name" value="ATP-Sase_PUA-like_dom"/>
</dbReference>
<evidence type="ECO:0000259" key="11">
    <source>
        <dbReference type="Pfam" id="PF01747"/>
    </source>
</evidence>
<feature type="domain" description="ATP-sulfurylase PUA-like" evidence="12">
    <location>
        <begin position="205"/>
        <end position="358"/>
    </location>
</feature>
<keyword evidence="9" id="KW-0511">Multifunctional enzyme</keyword>
<organism evidence="13 14">
    <name type="scientific">Cyclopterus lumpus</name>
    <name type="common">Lumpsucker</name>
    <dbReference type="NCBI Taxonomy" id="8103"/>
    <lineage>
        <taxon>Eukaryota</taxon>
        <taxon>Metazoa</taxon>
        <taxon>Chordata</taxon>
        <taxon>Craniata</taxon>
        <taxon>Vertebrata</taxon>
        <taxon>Euteleostomi</taxon>
        <taxon>Actinopterygii</taxon>
        <taxon>Neopterygii</taxon>
        <taxon>Teleostei</taxon>
        <taxon>Neoteleostei</taxon>
        <taxon>Acanthomorphata</taxon>
        <taxon>Eupercaria</taxon>
        <taxon>Perciformes</taxon>
        <taxon>Cottioidei</taxon>
        <taxon>Cottales</taxon>
        <taxon>Cyclopteridae</taxon>
        <taxon>Cyclopterus</taxon>
    </lineage>
</organism>
<evidence type="ECO:0000313" key="13">
    <source>
        <dbReference type="Ensembl" id="ENSCLMP00005026275.1"/>
    </source>
</evidence>
<dbReference type="SUPFAM" id="SSF52374">
    <property type="entry name" value="Nucleotidylyl transferase"/>
    <property type="match status" value="1"/>
</dbReference>
<evidence type="ECO:0000259" key="12">
    <source>
        <dbReference type="Pfam" id="PF14306"/>
    </source>
</evidence>
<dbReference type="GO" id="GO:0005524">
    <property type="term" value="F:ATP binding"/>
    <property type="evidence" value="ECO:0007669"/>
    <property type="project" value="UniProtKB-KW"/>
</dbReference>
<reference evidence="13" key="1">
    <citation type="submission" date="2025-08" db="UniProtKB">
        <authorList>
            <consortium name="Ensembl"/>
        </authorList>
    </citation>
    <scope>IDENTIFICATION</scope>
</reference>
<dbReference type="PANTHER" id="PTHR11055">
    <property type="entry name" value="BIFUNCTIONAL 3'-PHOSPHOADENOSINE 5'-PHOSPHOSULFATE SYNTHASE"/>
    <property type="match status" value="1"/>
</dbReference>
<keyword evidence="14" id="KW-1185">Reference proteome</keyword>
<dbReference type="InterPro" id="IPR024951">
    <property type="entry name" value="Sulfurylase_cat_dom"/>
</dbReference>
<evidence type="ECO:0000256" key="3">
    <source>
        <dbReference type="ARBA" id="ARBA00009290"/>
    </source>
</evidence>
<evidence type="ECO:0000313" key="14">
    <source>
        <dbReference type="Proteomes" id="UP000694565"/>
    </source>
</evidence>
<evidence type="ECO:0000256" key="9">
    <source>
        <dbReference type="ARBA" id="ARBA00023268"/>
    </source>
</evidence>
<dbReference type="Gene3D" id="3.40.50.300">
    <property type="entry name" value="P-loop containing nucleotide triphosphate hydrolases"/>
    <property type="match status" value="1"/>
</dbReference>
<gene>
    <name evidence="13" type="primary">LOC117743897</name>
</gene>
<evidence type="ECO:0000256" key="5">
    <source>
        <dbReference type="ARBA" id="ARBA00022695"/>
    </source>
</evidence>
<comment type="pathway">
    <text evidence="1">Sulfur metabolism; sulfate assimilation.</text>
</comment>
<dbReference type="NCBIfam" id="TIGR00455">
    <property type="entry name" value="apsK"/>
    <property type="match status" value="1"/>
</dbReference>
<dbReference type="GO" id="GO:0050428">
    <property type="term" value="P:3'-phosphoadenosine 5'-phosphosulfate biosynthetic process"/>
    <property type="evidence" value="ECO:0007669"/>
    <property type="project" value="UniProtKB-ARBA"/>
</dbReference>
<dbReference type="InterPro" id="IPR002650">
    <property type="entry name" value="Sulphate_adenylyltransferase"/>
</dbReference>
<dbReference type="Proteomes" id="UP000694565">
    <property type="component" value="Unplaced"/>
</dbReference>
<name>A0A8C2ZF55_CYCLU</name>
<dbReference type="PANTHER" id="PTHR11055:SF16">
    <property type="entry name" value="BIFUNCTIONAL 3'-PHOSPHOADENOSINE 5'-PHOSPHOSULFATE SYNTHASE 2"/>
    <property type="match status" value="1"/>
</dbReference>
<evidence type="ECO:0000256" key="6">
    <source>
        <dbReference type="ARBA" id="ARBA00022741"/>
    </source>
</evidence>
<comment type="similarity">
    <text evidence="2">In the N-terminal section; belongs to the APS kinase family.</text>
</comment>
<sequence length="597" mass="66828">MSGVKKLRTDLNRSTNVVYQAHHVSRTKRGQVVGTRGGFRGCTIWLTGLSGAGKTTISFALEEFLVSHAIPCYSLDGDNIRQGLNKNLGFSAIDREENIRRIAEVARLFADAGLVCVTSFISPFSKDRDEARKIHASAGLPFFEVFIHASLEVCESRDVKGLYKKARAGEIKGLCDSAHLSKTSPNVLCASSLCVNIVPSEIMEEVNELFVTENKLNLAVADANTLPTISITKLDLQWVQVLSEGWASPLKGFMREREFLQVLHFGNLLDGGAINLSVPIVLPVSAEAKQELDGCAAVALEFQGSRVAILRNPEFYQHRKEERCARQWGTTCPQHPYIKMVMEGGDWLVGGDLEVLERIKWNDGLDQYRLTPQELKQKFKDIKADAVFAFQLRNPVHNGHALLMQDTKRRLLERGYRNPVLLLHPLGGWTKDDDVPLDWRMKQHAAVLEEGILDPASTIVAIFPSPMMYAGPTEVQWHCRARMIAGANFYIVGRDPAGMPHPETKQDLYEPTHGSKVLTMAPGLTSVEIIPFRVAAYNKTKRAMDFYDKERHAEFEFISGTKMRNMARSGENPPDGFMAPKAWKVLVEYYNSLQKDK</sequence>
<dbReference type="GO" id="GO:0004781">
    <property type="term" value="F:sulfate adenylyltransferase (ATP) activity"/>
    <property type="evidence" value="ECO:0007669"/>
    <property type="project" value="InterPro"/>
</dbReference>